<keyword evidence="3" id="KW-0863">Zinc-finger</keyword>
<evidence type="ECO:0000256" key="3">
    <source>
        <dbReference type="ARBA" id="ARBA00022771"/>
    </source>
</evidence>
<evidence type="ECO:0000256" key="2">
    <source>
        <dbReference type="ARBA" id="ARBA00022723"/>
    </source>
</evidence>
<evidence type="ECO:0000256" key="4">
    <source>
        <dbReference type="ARBA" id="ARBA00022833"/>
    </source>
</evidence>
<evidence type="ECO:0000256" key="9">
    <source>
        <dbReference type="ARBA" id="ARBA00023242"/>
    </source>
</evidence>
<dbReference type="GO" id="GO:0004879">
    <property type="term" value="F:nuclear receptor activity"/>
    <property type="evidence" value="ECO:0007669"/>
    <property type="project" value="TreeGrafter"/>
</dbReference>
<comment type="similarity">
    <text evidence="1">Belongs to the nuclear hormone receptor family.</text>
</comment>
<keyword evidence="11" id="KW-1185">Reference proteome</keyword>
<dbReference type="GO" id="GO:0045944">
    <property type="term" value="P:positive regulation of transcription by RNA polymerase II"/>
    <property type="evidence" value="ECO:0007669"/>
    <property type="project" value="TreeGrafter"/>
</dbReference>
<keyword evidence="8" id="KW-0675">Receptor</keyword>
<dbReference type="PROSITE" id="PS51030">
    <property type="entry name" value="NUCLEAR_REC_DBD_2"/>
    <property type="match status" value="1"/>
</dbReference>
<dbReference type="SUPFAM" id="SSF57716">
    <property type="entry name" value="Glucocorticoid receptor-like (DNA-binding domain)"/>
    <property type="match status" value="1"/>
</dbReference>
<evidence type="ECO:0000313" key="12">
    <source>
        <dbReference type="WBParaSite" id="scf7180000421688.g7579"/>
    </source>
</evidence>
<dbReference type="Gene3D" id="3.30.50.10">
    <property type="entry name" value="Erythroid Transcription Factor GATA-1, subunit A"/>
    <property type="match status" value="1"/>
</dbReference>
<keyword evidence="2" id="KW-0479">Metal-binding</keyword>
<keyword evidence="9" id="KW-0539">Nucleus</keyword>
<dbReference type="Pfam" id="PF00105">
    <property type="entry name" value="zf-C4"/>
    <property type="match status" value="1"/>
</dbReference>
<evidence type="ECO:0000313" key="11">
    <source>
        <dbReference type="Proteomes" id="UP000887560"/>
    </source>
</evidence>
<keyword evidence="6" id="KW-0238">DNA-binding</keyword>
<sequence>MSEFYFFNNLNTQILEKGNINKINNEFFVDKQKYNDNEEKTRGINEGLSKSENPSVPKNVKKKRAFPTNCTVCGHIASGYVFYNAMCCDGCKHFFRRCISNKNMFKCNNNGDCDVSKGKAVKEHIEKNAFEVSNSVGNRYGPLQGARRYTDILRLIEICFNVARYHILLLTYVGNVQDYGRHEKTIPKALMDLCFNRKSMKLMETANTWLEQKE</sequence>
<dbReference type="GO" id="GO:0008270">
    <property type="term" value="F:zinc ion binding"/>
    <property type="evidence" value="ECO:0007669"/>
    <property type="project" value="UniProtKB-KW"/>
</dbReference>
<dbReference type="InterPro" id="IPR050234">
    <property type="entry name" value="Nuclear_hormone_rcpt_NR1"/>
</dbReference>
<protein>
    <submittedName>
        <fullName evidence="12">Nuclear receptor domain-containing protein</fullName>
    </submittedName>
</protein>
<evidence type="ECO:0000256" key="7">
    <source>
        <dbReference type="ARBA" id="ARBA00023163"/>
    </source>
</evidence>
<dbReference type="PANTHER" id="PTHR24082">
    <property type="entry name" value="NUCLEAR HORMONE RECEPTOR"/>
    <property type="match status" value="1"/>
</dbReference>
<dbReference type="WBParaSite" id="scf7180000421688.g7579">
    <property type="protein sequence ID" value="scf7180000421688.g7579"/>
    <property type="gene ID" value="scf7180000421688.g7579"/>
</dbReference>
<feature type="domain" description="Nuclear receptor" evidence="10">
    <location>
        <begin position="67"/>
        <end position="145"/>
    </location>
</feature>
<dbReference type="SMART" id="SM00399">
    <property type="entry name" value="ZnF_C4"/>
    <property type="match status" value="1"/>
</dbReference>
<dbReference type="GO" id="GO:0000978">
    <property type="term" value="F:RNA polymerase II cis-regulatory region sequence-specific DNA binding"/>
    <property type="evidence" value="ECO:0007669"/>
    <property type="project" value="TreeGrafter"/>
</dbReference>
<evidence type="ECO:0000256" key="1">
    <source>
        <dbReference type="ARBA" id="ARBA00005993"/>
    </source>
</evidence>
<dbReference type="InterPro" id="IPR013088">
    <property type="entry name" value="Znf_NHR/GATA"/>
</dbReference>
<reference evidence="12" key="1">
    <citation type="submission" date="2022-11" db="UniProtKB">
        <authorList>
            <consortium name="WormBaseParasite"/>
        </authorList>
    </citation>
    <scope>IDENTIFICATION</scope>
</reference>
<proteinExistence type="inferred from homology"/>
<dbReference type="GO" id="GO:0030154">
    <property type="term" value="P:cell differentiation"/>
    <property type="evidence" value="ECO:0007669"/>
    <property type="project" value="TreeGrafter"/>
</dbReference>
<dbReference type="InterPro" id="IPR001628">
    <property type="entry name" value="Znf_hrmn_rcpt"/>
</dbReference>
<evidence type="ECO:0000256" key="6">
    <source>
        <dbReference type="ARBA" id="ARBA00023125"/>
    </source>
</evidence>
<evidence type="ECO:0000256" key="8">
    <source>
        <dbReference type="ARBA" id="ARBA00023170"/>
    </source>
</evidence>
<evidence type="ECO:0000259" key="10">
    <source>
        <dbReference type="PROSITE" id="PS51030"/>
    </source>
</evidence>
<dbReference type="GO" id="GO:0000122">
    <property type="term" value="P:negative regulation of transcription by RNA polymerase II"/>
    <property type="evidence" value="ECO:0007669"/>
    <property type="project" value="TreeGrafter"/>
</dbReference>
<dbReference type="AlphaFoldDB" id="A0A915NU82"/>
<dbReference type="PANTHER" id="PTHR24082:SF507">
    <property type="entry name" value="BILE ACID RECEPTOR-RELATED"/>
    <property type="match status" value="1"/>
</dbReference>
<accession>A0A915NU82</accession>
<organism evidence="11 12">
    <name type="scientific">Meloidogyne floridensis</name>
    <dbReference type="NCBI Taxonomy" id="298350"/>
    <lineage>
        <taxon>Eukaryota</taxon>
        <taxon>Metazoa</taxon>
        <taxon>Ecdysozoa</taxon>
        <taxon>Nematoda</taxon>
        <taxon>Chromadorea</taxon>
        <taxon>Rhabditida</taxon>
        <taxon>Tylenchina</taxon>
        <taxon>Tylenchomorpha</taxon>
        <taxon>Tylenchoidea</taxon>
        <taxon>Meloidogynidae</taxon>
        <taxon>Meloidogyninae</taxon>
        <taxon>Meloidogyne</taxon>
    </lineage>
</organism>
<keyword evidence="7" id="KW-0804">Transcription</keyword>
<name>A0A915NU82_9BILA</name>
<evidence type="ECO:0000256" key="5">
    <source>
        <dbReference type="ARBA" id="ARBA00023015"/>
    </source>
</evidence>
<keyword evidence="4" id="KW-0862">Zinc</keyword>
<dbReference type="Proteomes" id="UP000887560">
    <property type="component" value="Unplaced"/>
</dbReference>
<keyword evidence="5" id="KW-0805">Transcription regulation</keyword>